<name>A0A8A3S585_9EURY</name>
<organism evidence="1 2">
    <name type="scientific">Methanofollis aquaemaris</name>
    <dbReference type="NCBI Taxonomy" id="126734"/>
    <lineage>
        <taxon>Archaea</taxon>
        <taxon>Methanobacteriati</taxon>
        <taxon>Methanobacteriota</taxon>
        <taxon>Stenosarchaea group</taxon>
        <taxon>Methanomicrobia</taxon>
        <taxon>Methanomicrobiales</taxon>
        <taxon>Methanomicrobiaceae</taxon>
        <taxon>Methanofollis</taxon>
    </lineage>
</organism>
<dbReference type="RefSeq" id="WP_265580183.1">
    <property type="nucleotide sequence ID" value="NZ_CP036172.1"/>
</dbReference>
<accession>A0A8A3S585</accession>
<dbReference type="AlphaFoldDB" id="A0A8A3S585"/>
<dbReference type="KEGG" id="maqe:RJ40_07160"/>
<sequence>MGTDINLCVEIKGRNDDEWRPILVPNPYYDKANLESKPYSPSRMYNIRNSDLFAILAGLGNRTISPSGDKYDKFTIISEPRGLPPDVSQEVREEHETLLKGYDGWDEEDFYTSWLTIGEILAFDWDQFVTIKINVSEKNYLNIMNDRPLVYDGDLDLHKIRNISRSEMDRIIKGEIPREEGTFYYSLIEKDITYRERVGPFLEFCEYLDFQFSTGSNAERGSNVRLVFWFDF</sequence>
<proteinExistence type="predicted"/>
<evidence type="ECO:0000313" key="2">
    <source>
        <dbReference type="Proteomes" id="UP001042704"/>
    </source>
</evidence>
<protein>
    <submittedName>
        <fullName evidence="1">Uncharacterized protein</fullName>
    </submittedName>
</protein>
<evidence type="ECO:0000313" key="1">
    <source>
        <dbReference type="EMBL" id="QSZ67295.1"/>
    </source>
</evidence>
<keyword evidence="2" id="KW-1185">Reference proteome</keyword>
<dbReference type="GeneID" id="76424130"/>
<reference evidence="1" key="2">
    <citation type="submission" date="2019-02" db="EMBL/GenBank/DDBJ databases">
        <authorList>
            <person name="Chen S.-C."/>
            <person name="Chien H.-H."/>
            <person name="Lai M.-C."/>
        </authorList>
    </citation>
    <scope>NUCLEOTIDE SEQUENCE</scope>
    <source>
        <strain evidence="1">N2F9704</strain>
    </source>
</reference>
<dbReference type="Proteomes" id="UP001042704">
    <property type="component" value="Chromosome"/>
</dbReference>
<dbReference type="EMBL" id="CP036172">
    <property type="protein sequence ID" value="QSZ67295.1"/>
    <property type="molecule type" value="Genomic_DNA"/>
</dbReference>
<gene>
    <name evidence="1" type="ORF">RJ40_07160</name>
</gene>
<reference evidence="1" key="1">
    <citation type="journal article" date="2001" name="Int. J. Syst. Evol. Microbiol.">
        <title>Methanofollis aquaemaris sp. nov., a methanogen isolated from an aquaculture fish pond.</title>
        <authorList>
            <person name="Lai M.C."/>
            <person name="Chen S.C."/>
        </authorList>
    </citation>
    <scope>NUCLEOTIDE SEQUENCE</scope>
    <source>
        <strain evidence="1">N2F9704</strain>
    </source>
</reference>